<dbReference type="AlphaFoldDB" id="A0A1X7JRX0"/>
<proteinExistence type="inferred from homology"/>
<dbReference type="Pfam" id="PF06968">
    <property type="entry name" value="BATS"/>
    <property type="match status" value="1"/>
</dbReference>
<feature type="binding site" evidence="13 14">
    <location>
        <position position="181"/>
    </location>
    <ligand>
        <name>[2Fe-2S] cluster</name>
        <dbReference type="ChEBI" id="CHEBI:190135"/>
    </ligand>
</feature>
<sequence>MTMKSEDLLELLNLDLDDLLARAYEVRCQRGAVVELCSIVNAKSGCCSEDCVFCAQSGRWGYSGPKAMITKDQALSVGYRCLESGISRLSLVTSGRSLSDREVDFFCSIYESLSEIGIGLCGSHGLLSEPQMRRLATSGLSRYHCNLETGPRFFPQICATHGFMDKIETLKVARGCGLELCSGGLWGLGEGDLDRAEMVLALRELKVESVPINCLIPVGGTPMEGASPPRVDTVLRWGAVAQIALPWATIRYAGGRSCLGEQVSRGLKGGIGGLLTGDYLTTSGSDVSKDVGLIRSLGLKLSNF</sequence>
<dbReference type="STRING" id="561720.SAMN06275492_11546"/>
<comment type="similarity">
    <text evidence="2 13">Belongs to the radical SAM superfamily. Biotin synthase family.</text>
</comment>
<evidence type="ECO:0000313" key="17">
    <source>
        <dbReference type="Proteomes" id="UP000193355"/>
    </source>
</evidence>
<evidence type="ECO:0000256" key="8">
    <source>
        <dbReference type="ARBA" id="ARBA00022723"/>
    </source>
</evidence>
<dbReference type="PANTHER" id="PTHR22976:SF2">
    <property type="entry name" value="BIOTIN SYNTHASE, MITOCHONDRIAL"/>
    <property type="match status" value="1"/>
</dbReference>
<dbReference type="Proteomes" id="UP000193355">
    <property type="component" value="Unassembled WGS sequence"/>
</dbReference>
<evidence type="ECO:0000256" key="6">
    <source>
        <dbReference type="ARBA" id="ARBA00022691"/>
    </source>
</evidence>
<accession>A0A1X7JRX0</accession>
<feature type="binding site" evidence="13 14">
    <location>
        <position position="90"/>
    </location>
    <ligand>
        <name>[2Fe-2S] cluster</name>
        <dbReference type="ChEBI" id="CHEBI:190135"/>
    </ligand>
</feature>
<organism evidence="16 17">
    <name type="scientific">Dethiosulfovibrio salsuginis</name>
    <dbReference type="NCBI Taxonomy" id="561720"/>
    <lineage>
        <taxon>Bacteria</taxon>
        <taxon>Thermotogati</taxon>
        <taxon>Synergistota</taxon>
        <taxon>Synergistia</taxon>
        <taxon>Synergistales</taxon>
        <taxon>Dethiosulfovibrionaceae</taxon>
        <taxon>Dethiosulfovibrio</taxon>
    </lineage>
</organism>
<keyword evidence="6 13" id="KW-0949">S-adenosyl-L-methionine</keyword>
<dbReference type="InterPro" id="IPR058240">
    <property type="entry name" value="rSAM_sf"/>
</dbReference>
<evidence type="ECO:0000313" key="16">
    <source>
        <dbReference type="EMBL" id="SMG30870.1"/>
    </source>
</evidence>
<dbReference type="InterPro" id="IPR010722">
    <property type="entry name" value="BATS_dom"/>
</dbReference>
<gene>
    <name evidence="13" type="primary">bioB</name>
    <name evidence="16" type="ORF">SAMN06275492_11546</name>
</gene>
<evidence type="ECO:0000256" key="7">
    <source>
        <dbReference type="ARBA" id="ARBA00022714"/>
    </source>
</evidence>
<dbReference type="PROSITE" id="PS51918">
    <property type="entry name" value="RADICAL_SAM"/>
    <property type="match status" value="1"/>
</dbReference>
<comment type="cofactor">
    <cofactor evidence="13 14">
        <name>[4Fe-4S] cluster</name>
        <dbReference type="ChEBI" id="CHEBI:49883"/>
    </cofactor>
    <text evidence="13 14">Binds 1 [4Fe-4S] cluster. The cluster is coordinated with 3 cysteines and an exchangeable S-adenosyl-L-methionine.</text>
</comment>
<keyword evidence="10 13" id="KW-0408">Iron</keyword>
<dbReference type="InterPro" id="IPR013785">
    <property type="entry name" value="Aldolase_TIM"/>
</dbReference>
<evidence type="ECO:0000256" key="5">
    <source>
        <dbReference type="ARBA" id="ARBA00022679"/>
    </source>
</evidence>
<evidence type="ECO:0000256" key="3">
    <source>
        <dbReference type="ARBA" id="ARBA00012236"/>
    </source>
</evidence>
<dbReference type="CDD" id="cd01335">
    <property type="entry name" value="Radical_SAM"/>
    <property type="match status" value="1"/>
</dbReference>
<evidence type="ECO:0000256" key="11">
    <source>
        <dbReference type="ARBA" id="ARBA00023014"/>
    </source>
</evidence>
<dbReference type="SFLD" id="SFLDS00029">
    <property type="entry name" value="Radical_SAM"/>
    <property type="match status" value="1"/>
</dbReference>
<dbReference type="Pfam" id="PF04055">
    <property type="entry name" value="Radical_SAM"/>
    <property type="match status" value="1"/>
</dbReference>
<dbReference type="SMART" id="SM00876">
    <property type="entry name" value="BATS"/>
    <property type="match status" value="1"/>
</dbReference>
<dbReference type="NCBIfam" id="TIGR00433">
    <property type="entry name" value="bioB"/>
    <property type="match status" value="1"/>
</dbReference>
<dbReference type="HAMAP" id="MF_01694">
    <property type="entry name" value="BioB"/>
    <property type="match status" value="1"/>
</dbReference>
<comment type="pathway">
    <text evidence="1 13">Cofactor biosynthesis; biotin biosynthesis; biotin from 7,8-diaminononanoate: step 2/2.</text>
</comment>
<keyword evidence="5 13" id="KW-0808">Transferase</keyword>
<feature type="binding site" evidence="13 14">
    <location>
        <position position="47"/>
    </location>
    <ligand>
        <name>[4Fe-4S] cluster</name>
        <dbReference type="ChEBI" id="CHEBI:49883"/>
        <note>4Fe-4S-S-AdoMet</note>
    </ligand>
</feature>
<feature type="binding site" evidence="13 14">
    <location>
        <position position="121"/>
    </location>
    <ligand>
        <name>[2Fe-2S] cluster</name>
        <dbReference type="ChEBI" id="CHEBI:190135"/>
    </ligand>
</feature>
<comment type="subunit">
    <text evidence="13">Homodimer.</text>
</comment>
<dbReference type="GO" id="GO:0051537">
    <property type="term" value="F:2 iron, 2 sulfur cluster binding"/>
    <property type="evidence" value="ECO:0007669"/>
    <property type="project" value="UniProtKB-KW"/>
</dbReference>
<dbReference type="UniPathway" id="UPA00078">
    <property type="reaction ID" value="UER00162"/>
</dbReference>
<dbReference type="InterPro" id="IPR002684">
    <property type="entry name" value="Biotin_synth/BioAB"/>
</dbReference>
<feature type="binding site" evidence="13 14">
    <location>
        <position position="251"/>
    </location>
    <ligand>
        <name>[2Fe-2S] cluster</name>
        <dbReference type="ChEBI" id="CHEBI:190135"/>
    </ligand>
</feature>
<evidence type="ECO:0000259" key="15">
    <source>
        <dbReference type="PROSITE" id="PS51918"/>
    </source>
</evidence>
<evidence type="ECO:0000256" key="10">
    <source>
        <dbReference type="ARBA" id="ARBA00023004"/>
    </source>
</evidence>
<dbReference type="GO" id="GO:0009102">
    <property type="term" value="P:biotin biosynthetic process"/>
    <property type="evidence" value="ECO:0007669"/>
    <property type="project" value="UniProtKB-UniRule"/>
</dbReference>
<dbReference type="InterPro" id="IPR024177">
    <property type="entry name" value="Biotin_synthase"/>
</dbReference>
<feature type="binding site" evidence="13 14">
    <location>
        <position position="54"/>
    </location>
    <ligand>
        <name>[4Fe-4S] cluster</name>
        <dbReference type="ChEBI" id="CHEBI:49883"/>
        <note>4Fe-4S-S-AdoMet</note>
    </ligand>
</feature>
<dbReference type="SUPFAM" id="SSF102114">
    <property type="entry name" value="Radical SAM enzymes"/>
    <property type="match status" value="1"/>
</dbReference>
<comment type="function">
    <text evidence="13">Catalyzes the conversion of dethiobiotin (DTB) to biotin by the insertion of a sulfur atom into dethiobiotin via a radical-based mechanism.</text>
</comment>
<evidence type="ECO:0000256" key="1">
    <source>
        <dbReference type="ARBA" id="ARBA00004942"/>
    </source>
</evidence>
<name>A0A1X7JRX0_9BACT</name>
<protein>
    <recommendedName>
        <fullName evidence="3 13">Biotin synthase</fullName>
        <ecNumber evidence="3 13">2.8.1.6</ecNumber>
    </recommendedName>
</protein>
<feature type="binding site" evidence="13 14">
    <location>
        <position position="51"/>
    </location>
    <ligand>
        <name>[4Fe-4S] cluster</name>
        <dbReference type="ChEBI" id="CHEBI:49883"/>
        <note>4Fe-4S-S-AdoMet</note>
    </ligand>
</feature>
<keyword evidence="8 13" id="KW-0479">Metal-binding</keyword>
<dbReference type="SMART" id="SM00729">
    <property type="entry name" value="Elp3"/>
    <property type="match status" value="1"/>
</dbReference>
<dbReference type="EC" id="2.8.1.6" evidence="3 13"/>
<comment type="cofactor">
    <cofactor evidence="14">
        <name>[2Fe-2S] cluster</name>
        <dbReference type="ChEBI" id="CHEBI:190135"/>
    </cofactor>
    <text evidence="14">Binds 1 [2Fe-2S] cluster. The cluster is coordinated with 3 cysteines and 1 arginine.</text>
</comment>
<comment type="cofactor">
    <cofactor evidence="13">
        <name>[2Fe-2S] cluster</name>
        <dbReference type="ChEBI" id="CHEBI:190135"/>
    </cofactor>
    <text evidence="13">Binds 1 [2Fe-2S] cluster. The cluster is coordinated with 3 cysteines and 1 arginine.</text>
</comment>
<dbReference type="GO" id="GO:0051539">
    <property type="term" value="F:4 iron, 4 sulfur cluster binding"/>
    <property type="evidence" value="ECO:0007669"/>
    <property type="project" value="UniProtKB-KW"/>
</dbReference>
<keyword evidence="7 13" id="KW-0001">2Fe-2S</keyword>
<keyword evidence="9 13" id="KW-0093">Biotin biosynthesis</keyword>
<dbReference type="PIRSF" id="PIRSF001619">
    <property type="entry name" value="Biotin_synth"/>
    <property type="match status" value="1"/>
</dbReference>
<dbReference type="EMBL" id="FXBB01000015">
    <property type="protein sequence ID" value="SMG30870.1"/>
    <property type="molecule type" value="Genomic_DNA"/>
</dbReference>
<dbReference type="SFLD" id="SFLDG01278">
    <property type="entry name" value="biotin_synthase_like"/>
    <property type="match status" value="1"/>
</dbReference>
<evidence type="ECO:0000256" key="14">
    <source>
        <dbReference type="PIRSR" id="PIRSR001619-1"/>
    </source>
</evidence>
<evidence type="ECO:0000256" key="9">
    <source>
        <dbReference type="ARBA" id="ARBA00022756"/>
    </source>
</evidence>
<keyword evidence="4 13" id="KW-0004">4Fe-4S</keyword>
<dbReference type="GO" id="GO:0004076">
    <property type="term" value="F:biotin synthase activity"/>
    <property type="evidence" value="ECO:0007669"/>
    <property type="project" value="UniProtKB-UniRule"/>
</dbReference>
<reference evidence="17" key="1">
    <citation type="submission" date="2017-04" db="EMBL/GenBank/DDBJ databases">
        <authorList>
            <person name="Varghese N."/>
            <person name="Submissions S."/>
        </authorList>
    </citation>
    <scope>NUCLEOTIDE SEQUENCE [LARGE SCALE GENOMIC DNA]</scope>
    <source>
        <strain evidence="17">USBA 82</strain>
    </source>
</reference>
<dbReference type="PANTHER" id="PTHR22976">
    <property type="entry name" value="BIOTIN SYNTHASE"/>
    <property type="match status" value="1"/>
</dbReference>
<comment type="catalytic activity">
    <reaction evidence="12 13">
        <text>(4R,5S)-dethiobiotin + (sulfur carrier)-SH + 2 reduced [2Fe-2S]-[ferredoxin] + 2 S-adenosyl-L-methionine = (sulfur carrier)-H + biotin + 2 5'-deoxyadenosine + 2 L-methionine + 2 oxidized [2Fe-2S]-[ferredoxin]</text>
        <dbReference type="Rhea" id="RHEA:22060"/>
        <dbReference type="Rhea" id="RHEA-COMP:10000"/>
        <dbReference type="Rhea" id="RHEA-COMP:10001"/>
        <dbReference type="Rhea" id="RHEA-COMP:14737"/>
        <dbReference type="Rhea" id="RHEA-COMP:14739"/>
        <dbReference type="ChEBI" id="CHEBI:17319"/>
        <dbReference type="ChEBI" id="CHEBI:29917"/>
        <dbReference type="ChEBI" id="CHEBI:33737"/>
        <dbReference type="ChEBI" id="CHEBI:33738"/>
        <dbReference type="ChEBI" id="CHEBI:57586"/>
        <dbReference type="ChEBI" id="CHEBI:57844"/>
        <dbReference type="ChEBI" id="CHEBI:59789"/>
        <dbReference type="ChEBI" id="CHEBI:64428"/>
        <dbReference type="ChEBI" id="CHEBI:149473"/>
        <dbReference type="EC" id="2.8.1.6"/>
    </reaction>
</comment>
<evidence type="ECO:0000256" key="12">
    <source>
        <dbReference type="ARBA" id="ARBA00051157"/>
    </source>
</evidence>
<dbReference type="InterPro" id="IPR006638">
    <property type="entry name" value="Elp3/MiaA/NifB-like_rSAM"/>
</dbReference>
<feature type="domain" description="Radical SAM core" evidence="15">
    <location>
        <begin position="29"/>
        <end position="256"/>
    </location>
</feature>
<dbReference type="GO" id="GO:0005506">
    <property type="term" value="F:iron ion binding"/>
    <property type="evidence" value="ECO:0007669"/>
    <property type="project" value="UniProtKB-UniRule"/>
</dbReference>
<evidence type="ECO:0000256" key="2">
    <source>
        <dbReference type="ARBA" id="ARBA00010765"/>
    </source>
</evidence>
<dbReference type="SFLD" id="SFLDG01060">
    <property type="entry name" value="BATS_domain_containing"/>
    <property type="match status" value="1"/>
</dbReference>
<dbReference type="InterPro" id="IPR007197">
    <property type="entry name" value="rSAM"/>
</dbReference>
<keyword evidence="11 13" id="KW-0411">Iron-sulfur</keyword>
<keyword evidence="17" id="KW-1185">Reference proteome</keyword>
<dbReference type="Gene3D" id="3.20.20.70">
    <property type="entry name" value="Aldolase class I"/>
    <property type="match status" value="1"/>
</dbReference>
<evidence type="ECO:0000256" key="4">
    <source>
        <dbReference type="ARBA" id="ARBA00022485"/>
    </source>
</evidence>
<evidence type="ECO:0000256" key="13">
    <source>
        <dbReference type="HAMAP-Rule" id="MF_01694"/>
    </source>
</evidence>